<sequence length="227" mass="25138">MKTVSPIAIGSSCSRICVKKLGMIHCQAPSMLLNRCSNETSSMQRKAFALDPLLADFVNLKTLGIVSKDADFFIERLPKPKEKGTLSLYLSPGRSLPMRLRSLLMMVSSGVMLQPAGQYGYLRVWTLIWMGEYAFCPISGEVACHPMTLNTTSLCPIYIGFPLTSDVGKAMCVEVLCSSSYELGLFLPAAHAVYVESITKMLHRAWLQGYQVPFVRRPNLLRLAGLH</sequence>
<keyword evidence="2" id="KW-1185">Reference proteome</keyword>
<organism evidence="1 2">
    <name type="scientific">Pluteus cervinus</name>
    <dbReference type="NCBI Taxonomy" id="181527"/>
    <lineage>
        <taxon>Eukaryota</taxon>
        <taxon>Fungi</taxon>
        <taxon>Dikarya</taxon>
        <taxon>Basidiomycota</taxon>
        <taxon>Agaricomycotina</taxon>
        <taxon>Agaricomycetes</taxon>
        <taxon>Agaricomycetidae</taxon>
        <taxon>Agaricales</taxon>
        <taxon>Pluteineae</taxon>
        <taxon>Pluteaceae</taxon>
        <taxon>Pluteus</taxon>
    </lineage>
</organism>
<reference evidence="1 2" key="1">
    <citation type="journal article" date="2019" name="Nat. Ecol. Evol.">
        <title>Megaphylogeny resolves global patterns of mushroom evolution.</title>
        <authorList>
            <person name="Varga T."/>
            <person name="Krizsan K."/>
            <person name="Foldi C."/>
            <person name="Dima B."/>
            <person name="Sanchez-Garcia M."/>
            <person name="Sanchez-Ramirez S."/>
            <person name="Szollosi G.J."/>
            <person name="Szarkandi J.G."/>
            <person name="Papp V."/>
            <person name="Albert L."/>
            <person name="Andreopoulos W."/>
            <person name="Angelini C."/>
            <person name="Antonin V."/>
            <person name="Barry K.W."/>
            <person name="Bougher N.L."/>
            <person name="Buchanan P."/>
            <person name="Buyck B."/>
            <person name="Bense V."/>
            <person name="Catcheside P."/>
            <person name="Chovatia M."/>
            <person name="Cooper J."/>
            <person name="Damon W."/>
            <person name="Desjardin D."/>
            <person name="Finy P."/>
            <person name="Geml J."/>
            <person name="Haridas S."/>
            <person name="Hughes K."/>
            <person name="Justo A."/>
            <person name="Karasinski D."/>
            <person name="Kautmanova I."/>
            <person name="Kiss B."/>
            <person name="Kocsube S."/>
            <person name="Kotiranta H."/>
            <person name="LaButti K.M."/>
            <person name="Lechner B.E."/>
            <person name="Liimatainen K."/>
            <person name="Lipzen A."/>
            <person name="Lukacs Z."/>
            <person name="Mihaltcheva S."/>
            <person name="Morgado L.N."/>
            <person name="Niskanen T."/>
            <person name="Noordeloos M.E."/>
            <person name="Ohm R.A."/>
            <person name="Ortiz-Santana B."/>
            <person name="Ovrebo C."/>
            <person name="Racz N."/>
            <person name="Riley R."/>
            <person name="Savchenko A."/>
            <person name="Shiryaev A."/>
            <person name="Soop K."/>
            <person name="Spirin V."/>
            <person name="Szebenyi C."/>
            <person name="Tomsovsky M."/>
            <person name="Tulloss R.E."/>
            <person name="Uehling J."/>
            <person name="Grigoriev I.V."/>
            <person name="Vagvolgyi C."/>
            <person name="Papp T."/>
            <person name="Martin F.M."/>
            <person name="Miettinen O."/>
            <person name="Hibbett D.S."/>
            <person name="Nagy L.G."/>
        </authorList>
    </citation>
    <scope>NUCLEOTIDE SEQUENCE [LARGE SCALE GENOMIC DNA]</scope>
    <source>
        <strain evidence="1 2">NL-1719</strain>
    </source>
</reference>
<proteinExistence type="predicted"/>
<dbReference type="EMBL" id="ML208360">
    <property type="protein sequence ID" value="TFK68077.1"/>
    <property type="molecule type" value="Genomic_DNA"/>
</dbReference>
<gene>
    <name evidence="1" type="ORF">BDN72DRAFT_64020</name>
</gene>
<protein>
    <submittedName>
        <fullName evidence="1">Uncharacterized protein</fullName>
    </submittedName>
</protein>
<accession>A0ACD3AT37</accession>
<evidence type="ECO:0000313" key="1">
    <source>
        <dbReference type="EMBL" id="TFK68077.1"/>
    </source>
</evidence>
<name>A0ACD3AT37_9AGAR</name>
<dbReference type="Proteomes" id="UP000308600">
    <property type="component" value="Unassembled WGS sequence"/>
</dbReference>
<evidence type="ECO:0000313" key="2">
    <source>
        <dbReference type="Proteomes" id="UP000308600"/>
    </source>
</evidence>